<keyword evidence="5 10" id="KW-0133">Cell shape</keyword>
<dbReference type="CDD" id="cd03785">
    <property type="entry name" value="GT28_MurG"/>
    <property type="match status" value="1"/>
</dbReference>
<dbReference type="Pfam" id="PF03033">
    <property type="entry name" value="Glyco_transf_28"/>
    <property type="match status" value="1"/>
</dbReference>
<evidence type="ECO:0000259" key="11">
    <source>
        <dbReference type="Pfam" id="PF03033"/>
    </source>
</evidence>
<feature type="binding site" evidence="10">
    <location>
        <position position="299"/>
    </location>
    <ligand>
        <name>UDP-N-acetyl-alpha-D-glucosamine</name>
        <dbReference type="ChEBI" id="CHEBI:57705"/>
    </ligand>
</feature>
<evidence type="ECO:0000313" key="13">
    <source>
        <dbReference type="EMBL" id="SEK93935.1"/>
    </source>
</evidence>
<sequence>MTEELSHDVKRPTLLVMAGGTGGHIFPGIAVADALSQQGWNIHWLGTAERMEAEIVPKSGYPISFINISGIRNKGWQTWLKTPFKVMQSILQSVRILREVKPDVVLGMGGYASAPGGVAAWLLSIPLVLHEQNAVAGMSNRFLSHLASKTLSAFPGAFSKRVTPEVVGNPLRSDIIAIKNVIPEQPATSKKVLVVGGSLGAKILNDVVPQAMKQIKVQSIDVWHQTGAGNEQAVLKSYQDYGLPEDKVKVTEFIDDMASAYQWADVVICRAGALTVSELAMAAKPAIFVPLPHAVDDHQTRNAMYLVECGAAKLIAQQEFNGTTLGQTLNSLFISDKVVQQMSKAAHNAAHADATKRVAAVCIEAAQV</sequence>
<dbReference type="EC" id="2.4.1.227" evidence="10"/>
<dbReference type="GO" id="GO:0005975">
    <property type="term" value="P:carbohydrate metabolic process"/>
    <property type="evidence" value="ECO:0007669"/>
    <property type="project" value="InterPro"/>
</dbReference>
<feature type="binding site" evidence="10">
    <location>
        <position position="133"/>
    </location>
    <ligand>
        <name>UDP-N-acetyl-alpha-D-glucosamine</name>
        <dbReference type="ChEBI" id="CHEBI:57705"/>
    </ligand>
</feature>
<dbReference type="GO" id="GO:0009252">
    <property type="term" value="P:peptidoglycan biosynthetic process"/>
    <property type="evidence" value="ECO:0007669"/>
    <property type="project" value="UniProtKB-UniRule"/>
</dbReference>
<keyword evidence="1 10" id="KW-1003">Cell membrane</keyword>
<dbReference type="GO" id="GO:0051991">
    <property type="term" value="F:UDP-N-acetyl-D-glucosamine:N-acetylmuramoyl-L-alanyl-D-glutamyl-meso-2,6-diaminopimelyl-D-alanyl-D-alanine-diphosphoundecaprenol 4-beta-N-acetylglucosaminlytransferase activity"/>
    <property type="evidence" value="ECO:0007669"/>
    <property type="project" value="RHEA"/>
</dbReference>
<feature type="domain" description="Glycosyl transferase family 28 C-terminal" evidence="12">
    <location>
        <begin position="192"/>
        <end position="357"/>
    </location>
</feature>
<evidence type="ECO:0000313" key="14">
    <source>
        <dbReference type="Proteomes" id="UP000199297"/>
    </source>
</evidence>
<evidence type="ECO:0000256" key="2">
    <source>
        <dbReference type="ARBA" id="ARBA00022618"/>
    </source>
</evidence>
<dbReference type="Proteomes" id="UP000199297">
    <property type="component" value="Unassembled WGS sequence"/>
</dbReference>
<evidence type="ECO:0000256" key="8">
    <source>
        <dbReference type="ARBA" id="ARBA00023306"/>
    </source>
</evidence>
<dbReference type="SUPFAM" id="SSF53756">
    <property type="entry name" value="UDP-Glycosyltransferase/glycogen phosphorylase"/>
    <property type="match status" value="1"/>
</dbReference>
<keyword evidence="3 10" id="KW-0328">Glycosyltransferase</keyword>
<keyword evidence="6 10" id="KW-0573">Peptidoglycan synthesis</keyword>
<dbReference type="STRING" id="641665.GCA_002104455_02963"/>
<dbReference type="GO" id="GO:0008360">
    <property type="term" value="P:regulation of cell shape"/>
    <property type="evidence" value="ECO:0007669"/>
    <property type="project" value="UniProtKB-KW"/>
</dbReference>
<gene>
    <name evidence="10" type="primary">murG</name>
    <name evidence="13" type="ORF">SAMN05216262_10444</name>
</gene>
<dbReference type="NCBIfam" id="TIGR01133">
    <property type="entry name" value="murG"/>
    <property type="match status" value="1"/>
</dbReference>
<dbReference type="EMBL" id="FOBI01000004">
    <property type="protein sequence ID" value="SEK93935.1"/>
    <property type="molecule type" value="Genomic_DNA"/>
</dbReference>
<keyword evidence="2 10" id="KW-0132">Cell division</keyword>
<accession>A0A1H7L688</accession>
<dbReference type="GO" id="GO:0071555">
    <property type="term" value="P:cell wall organization"/>
    <property type="evidence" value="ECO:0007669"/>
    <property type="project" value="UniProtKB-KW"/>
</dbReference>
<comment type="similarity">
    <text evidence="10">Belongs to the glycosyltransferase 28 family. MurG subfamily.</text>
</comment>
<keyword evidence="9 10" id="KW-0961">Cell wall biogenesis/degradation</keyword>
<feature type="binding site" evidence="10">
    <location>
        <position position="254"/>
    </location>
    <ligand>
        <name>UDP-N-acetyl-alpha-D-glucosamine</name>
        <dbReference type="ChEBI" id="CHEBI:57705"/>
    </ligand>
</feature>
<dbReference type="GO" id="GO:0005886">
    <property type="term" value="C:plasma membrane"/>
    <property type="evidence" value="ECO:0007669"/>
    <property type="project" value="UniProtKB-SubCell"/>
</dbReference>
<dbReference type="HAMAP" id="MF_00033">
    <property type="entry name" value="MurG"/>
    <property type="match status" value="1"/>
</dbReference>
<evidence type="ECO:0000256" key="1">
    <source>
        <dbReference type="ARBA" id="ARBA00022475"/>
    </source>
</evidence>
<keyword evidence="4 10" id="KW-0808">Transferase</keyword>
<dbReference type="InterPro" id="IPR007235">
    <property type="entry name" value="Glyco_trans_28_C"/>
</dbReference>
<dbReference type="InterPro" id="IPR006009">
    <property type="entry name" value="GlcNAc_MurG"/>
</dbReference>
<dbReference type="AlphaFoldDB" id="A0A1H7L688"/>
<reference evidence="14" key="1">
    <citation type="submission" date="2016-10" db="EMBL/GenBank/DDBJ databases">
        <authorList>
            <person name="Varghese N."/>
            <person name="Submissions S."/>
        </authorList>
    </citation>
    <scope>NUCLEOTIDE SEQUENCE [LARGE SCALE GENOMIC DNA]</scope>
    <source>
        <strain evidence="14">CGMCC 1.9127</strain>
    </source>
</reference>
<dbReference type="UniPathway" id="UPA00219"/>
<dbReference type="InterPro" id="IPR004276">
    <property type="entry name" value="GlycoTrans_28_N"/>
</dbReference>
<keyword evidence="7 10" id="KW-0472">Membrane</keyword>
<evidence type="ECO:0000256" key="9">
    <source>
        <dbReference type="ARBA" id="ARBA00023316"/>
    </source>
</evidence>
<dbReference type="Gene3D" id="3.40.50.2000">
    <property type="entry name" value="Glycogen Phosphorylase B"/>
    <property type="match status" value="2"/>
</dbReference>
<feature type="binding site" evidence="10">
    <location>
        <position position="172"/>
    </location>
    <ligand>
        <name>UDP-N-acetyl-alpha-D-glucosamine</name>
        <dbReference type="ChEBI" id="CHEBI:57705"/>
    </ligand>
</feature>
<dbReference type="OrthoDB" id="9808936at2"/>
<evidence type="ECO:0000256" key="7">
    <source>
        <dbReference type="ARBA" id="ARBA00023136"/>
    </source>
</evidence>
<comment type="catalytic activity">
    <reaction evidence="10">
        <text>di-trans,octa-cis-undecaprenyl diphospho-N-acetyl-alpha-D-muramoyl-L-alanyl-D-glutamyl-meso-2,6-diaminopimeloyl-D-alanyl-D-alanine + UDP-N-acetyl-alpha-D-glucosamine = di-trans,octa-cis-undecaprenyl diphospho-[N-acetyl-alpha-D-glucosaminyl-(1-&gt;4)]-N-acetyl-alpha-D-muramoyl-L-alanyl-D-glutamyl-meso-2,6-diaminopimeloyl-D-alanyl-D-alanine + UDP + H(+)</text>
        <dbReference type="Rhea" id="RHEA:31227"/>
        <dbReference type="ChEBI" id="CHEBI:15378"/>
        <dbReference type="ChEBI" id="CHEBI:57705"/>
        <dbReference type="ChEBI" id="CHEBI:58223"/>
        <dbReference type="ChEBI" id="CHEBI:61387"/>
        <dbReference type="ChEBI" id="CHEBI:61388"/>
        <dbReference type="EC" id="2.4.1.227"/>
    </reaction>
</comment>
<dbReference type="GO" id="GO:0051301">
    <property type="term" value="P:cell division"/>
    <property type="evidence" value="ECO:0007669"/>
    <property type="project" value="UniProtKB-KW"/>
</dbReference>
<evidence type="ECO:0000259" key="12">
    <source>
        <dbReference type="Pfam" id="PF04101"/>
    </source>
</evidence>
<name>A0A1H7L688_9GAMM</name>
<comment type="pathway">
    <text evidence="10">Cell wall biogenesis; peptidoglycan biosynthesis.</text>
</comment>
<dbReference type="Pfam" id="PF04101">
    <property type="entry name" value="Glyco_tran_28_C"/>
    <property type="match status" value="1"/>
</dbReference>
<evidence type="ECO:0000256" key="3">
    <source>
        <dbReference type="ARBA" id="ARBA00022676"/>
    </source>
</evidence>
<keyword evidence="8 10" id="KW-0131">Cell cycle</keyword>
<evidence type="ECO:0000256" key="4">
    <source>
        <dbReference type="ARBA" id="ARBA00022679"/>
    </source>
</evidence>
<proteinExistence type="inferred from homology"/>
<feature type="binding site" evidence="10">
    <location>
        <begin position="21"/>
        <end position="23"/>
    </location>
    <ligand>
        <name>UDP-N-acetyl-alpha-D-glucosamine</name>
        <dbReference type="ChEBI" id="CHEBI:57705"/>
    </ligand>
</feature>
<evidence type="ECO:0000256" key="6">
    <source>
        <dbReference type="ARBA" id="ARBA00022984"/>
    </source>
</evidence>
<dbReference type="GO" id="GO:0050511">
    <property type="term" value="F:undecaprenyldiphospho-muramoylpentapeptide beta-N-acetylglucosaminyltransferase activity"/>
    <property type="evidence" value="ECO:0007669"/>
    <property type="project" value="UniProtKB-UniRule"/>
</dbReference>
<keyword evidence="14" id="KW-1185">Reference proteome</keyword>
<feature type="binding site" evidence="10">
    <location>
        <begin position="273"/>
        <end position="278"/>
    </location>
    <ligand>
        <name>UDP-N-acetyl-alpha-D-glucosamine</name>
        <dbReference type="ChEBI" id="CHEBI:57705"/>
    </ligand>
</feature>
<organism evidence="13 14">
    <name type="scientific">Colwellia chukchiensis</name>
    <dbReference type="NCBI Taxonomy" id="641665"/>
    <lineage>
        <taxon>Bacteria</taxon>
        <taxon>Pseudomonadati</taxon>
        <taxon>Pseudomonadota</taxon>
        <taxon>Gammaproteobacteria</taxon>
        <taxon>Alteromonadales</taxon>
        <taxon>Colwelliaceae</taxon>
        <taxon>Colwellia</taxon>
    </lineage>
</organism>
<comment type="subcellular location">
    <subcellularLocation>
        <location evidence="10">Cell membrane</location>
        <topology evidence="10">Peripheral membrane protein</topology>
        <orientation evidence="10">Cytoplasmic side</orientation>
    </subcellularLocation>
</comment>
<comment type="function">
    <text evidence="10">Cell wall formation. Catalyzes the transfer of a GlcNAc subunit on undecaprenyl-pyrophosphoryl-MurNAc-pentapeptide (lipid intermediate I) to form undecaprenyl-pyrophosphoryl-MurNAc-(pentapeptide)GlcNAc (lipid intermediate II).</text>
</comment>
<feature type="binding site" evidence="10">
    <location>
        <position position="198"/>
    </location>
    <ligand>
        <name>UDP-N-acetyl-alpha-D-glucosamine</name>
        <dbReference type="ChEBI" id="CHEBI:57705"/>
    </ligand>
</feature>
<feature type="domain" description="Glycosyltransferase family 28 N-terminal" evidence="11">
    <location>
        <begin position="15"/>
        <end position="150"/>
    </location>
</feature>
<evidence type="ECO:0000256" key="5">
    <source>
        <dbReference type="ARBA" id="ARBA00022960"/>
    </source>
</evidence>
<evidence type="ECO:0000256" key="10">
    <source>
        <dbReference type="HAMAP-Rule" id="MF_00033"/>
    </source>
</evidence>
<dbReference type="RefSeq" id="WP_085284478.1">
    <property type="nucleotide sequence ID" value="NZ_FOBI01000004.1"/>
</dbReference>
<dbReference type="PANTHER" id="PTHR21015">
    <property type="entry name" value="UDP-N-ACETYLGLUCOSAMINE--N-ACETYLMURAMYL-(PENTAPEPTIDE) PYROPHOSPHORYL-UNDECAPRENOL N-ACETYLGLUCOSAMINE TRANSFERASE 1"/>
    <property type="match status" value="1"/>
</dbReference>
<protein>
    <recommendedName>
        <fullName evidence="10">UDP-N-acetylglucosamine--N-acetylmuramyl-(pentapeptide) pyrophosphoryl-undecaprenol N-acetylglucosamine transferase</fullName>
        <ecNumber evidence="10">2.4.1.227</ecNumber>
    </recommendedName>
    <alternativeName>
        <fullName evidence="10">Undecaprenyl-PP-MurNAc-pentapeptide-UDPGlcNAc GlcNAc transferase</fullName>
    </alternativeName>
</protein>
<dbReference type="PANTHER" id="PTHR21015:SF22">
    <property type="entry name" value="GLYCOSYLTRANSFERASE"/>
    <property type="match status" value="1"/>
</dbReference>